<dbReference type="EMBL" id="CP081869">
    <property type="protein sequence ID" value="QZO00075.1"/>
    <property type="molecule type" value="Genomic_DNA"/>
</dbReference>
<dbReference type="KEGG" id="cmet:K6K41_26540"/>
<evidence type="ECO:0000313" key="2">
    <source>
        <dbReference type="EMBL" id="QZO00075.1"/>
    </source>
</evidence>
<dbReference type="Pfam" id="PF10908">
    <property type="entry name" value="Tlde1_dom"/>
    <property type="match status" value="1"/>
</dbReference>
<dbReference type="AlphaFoldDB" id="A0A9E6RA38"/>
<dbReference type="Proteomes" id="UP000825701">
    <property type="component" value="Chromosome"/>
</dbReference>
<name>A0A9E6RA38_9HYPH</name>
<evidence type="ECO:0000313" key="3">
    <source>
        <dbReference type="Proteomes" id="UP000825701"/>
    </source>
</evidence>
<accession>A0A9E6RA38</accession>
<protein>
    <submittedName>
        <fullName evidence="2">DUF2778 domain-containing protein</fullName>
    </submittedName>
</protein>
<sequence length="404" mass="42312">MSASVRVAGSGRRGRLICVGAGLFLASGGAIAALLAVTSMATANLVAAASHRPGALADWRQPQVASGAGTSAGKWSALFAEHDAEFGRGGSKALGEKLATLGAEMSEARVAQDQRPSAVRIASLGPAPARAIEPVPAPRVIAPAPPVEASVVPPTPVVRLAALEQPAPAPAIVEPMAVERPLVAEPVVVPVPRPRPVEFARLSQPVAPLRAEATVVRPETKAPGAPSPRPTALAYAAPETETKTDTPGGFFSSLLGRDDASRLLSGRRGIAIYDIASATVRLPNGERLEAHSGLAHRQDNAAYVREKNRGPTPPNVYDMRMREALFHGTEAIRLLPRDQKKVFNRDGLLAHSYMYAGGGPRSQSNGCVVFKDYGRFLRAFKAGEIAKLVVVPNMAALPTYMAGL</sequence>
<dbReference type="RefSeq" id="WP_261403224.1">
    <property type="nucleotide sequence ID" value="NZ_CP081869.1"/>
</dbReference>
<feature type="domain" description="Tlde1" evidence="1">
    <location>
        <begin position="287"/>
        <end position="394"/>
    </location>
</feature>
<organism evidence="2 3">
    <name type="scientific">Chenggangzhangella methanolivorans</name>
    <dbReference type="NCBI Taxonomy" id="1437009"/>
    <lineage>
        <taxon>Bacteria</taxon>
        <taxon>Pseudomonadati</taxon>
        <taxon>Pseudomonadota</taxon>
        <taxon>Alphaproteobacteria</taxon>
        <taxon>Hyphomicrobiales</taxon>
        <taxon>Methylopilaceae</taxon>
        <taxon>Chenggangzhangella</taxon>
    </lineage>
</organism>
<evidence type="ECO:0000259" key="1">
    <source>
        <dbReference type="Pfam" id="PF10908"/>
    </source>
</evidence>
<dbReference type="InterPro" id="IPR021225">
    <property type="entry name" value="Tlde1_dom"/>
</dbReference>
<gene>
    <name evidence="2" type="ORF">K6K41_26540</name>
</gene>
<proteinExistence type="predicted"/>
<keyword evidence="3" id="KW-1185">Reference proteome</keyword>
<reference evidence="2" key="1">
    <citation type="submission" date="2021-08" db="EMBL/GenBank/DDBJ databases">
        <authorList>
            <person name="Zhang H."/>
            <person name="Xu M."/>
            <person name="Yu Z."/>
            <person name="Yang L."/>
            <person name="Cai Y."/>
        </authorList>
    </citation>
    <scope>NUCLEOTIDE SEQUENCE</scope>
    <source>
        <strain evidence="2">CHL1</strain>
    </source>
</reference>